<gene>
    <name evidence="4" type="ORF">ACFONL_02320</name>
</gene>
<evidence type="ECO:0000313" key="5">
    <source>
        <dbReference type="Proteomes" id="UP001595704"/>
    </source>
</evidence>
<reference evidence="5" key="1">
    <citation type="journal article" date="2019" name="Int. J. Syst. Evol. Microbiol.">
        <title>The Global Catalogue of Microorganisms (GCM) 10K type strain sequencing project: providing services to taxonomists for standard genome sequencing and annotation.</title>
        <authorList>
            <consortium name="The Broad Institute Genomics Platform"/>
            <consortium name="The Broad Institute Genome Sequencing Center for Infectious Disease"/>
            <person name="Wu L."/>
            <person name="Ma J."/>
        </authorList>
    </citation>
    <scope>NUCLEOTIDE SEQUENCE [LARGE SCALE GENOMIC DNA]</scope>
    <source>
        <strain evidence="5">KCTC 42282</strain>
    </source>
</reference>
<name>A0ABV7UC40_9HYPH</name>
<evidence type="ECO:0000259" key="3">
    <source>
        <dbReference type="Pfam" id="PF01471"/>
    </source>
</evidence>
<accession>A0ABV7UC40</accession>
<dbReference type="InterPro" id="IPR036365">
    <property type="entry name" value="PGBD-like_sf"/>
</dbReference>
<dbReference type="Proteomes" id="UP001595704">
    <property type="component" value="Unassembled WGS sequence"/>
</dbReference>
<dbReference type="Gene3D" id="1.10.101.10">
    <property type="entry name" value="PGBD-like superfamily/PGBD"/>
    <property type="match status" value="1"/>
</dbReference>
<protein>
    <submittedName>
        <fullName evidence="4">Peptidoglycan-binding domain-containing protein</fullName>
    </submittedName>
</protein>
<proteinExistence type="predicted"/>
<evidence type="ECO:0000313" key="4">
    <source>
        <dbReference type="EMBL" id="MFC3636222.1"/>
    </source>
</evidence>
<feature type="signal peptide" evidence="2">
    <location>
        <begin position="1"/>
        <end position="43"/>
    </location>
</feature>
<dbReference type="SUPFAM" id="SSF47090">
    <property type="entry name" value="PGBD-like"/>
    <property type="match status" value="1"/>
</dbReference>
<dbReference type="InterPro" id="IPR002477">
    <property type="entry name" value="Peptidoglycan-bd-like"/>
</dbReference>
<evidence type="ECO:0000256" key="1">
    <source>
        <dbReference type="SAM" id="MobiDB-lite"/>
    </source>
</evidence>
<organism evidence="4 5">
    <name type="scientific">Camelimonas fluminis</name>
    <dbReference type="NCBI Taxonomy" id="1576911"/>
    <lineage>
        <taxon>Bacteria</taxon>
        <taxon>Pseudomonadati</taxon>
        <taxon>Pseudomonadota</taxon>
        <taxon>Alphaproteobacteria</taxon>
        <taxon>Hyphomicrobiales</taxon>
        <taxon>Chelatococcaceae</taxon>
        <taxon>Camelimonas</taxon>
    </lineage>
</organism>
<feature type="region of interest" description="Disordered" evidence="1">
    <location>
        <begin position="273"/>
        <end position="299"/>
    </location>
</feature>
<evidence type="ECO:0000256" key="2">
    <source>
        <dbReference type="SAM" id="SignalP"/>
    </source>
</evidence>
<feature type="chain" id="PRO_5046477201" evidence="2">
    <location>
        <begin position="44"/>
        <end position="508"/>
    </location>
</feature>
<dbReference type="InterPro" id="IPR009003">
    <property type="entry name" value="Peptidase_S1_PA"/>
</dbReference>
<dbReference type="RefSeq" id="WP_191317668.1">
    <property type="nucleotide sequence ID" value="NZ_BNCG01000001.1"/>
</dbReference>
<dbReference type="Pfam" id="PF01471">
    <property type="entry name" value="PG_binding_1"/>
    <property type="match status" value="1"/>
</dbReference>
<feature type="compositionally biased region" description="Low complexity" evidence="1">
    <location>
        <begin position="273"/>
        <end position="294"/>
    </location>
</feature>
<keyword evidence="2" id="KW-0732">Signal</keyword>
<dbReference type="InterPro" id="IPR036366">
    <property type="entry name" value="PGBDSf"/>
</dbReference>
<comment type="caution">
    <text evidence="4">The sequence shown here is derived from an EMBL/GenBank/DDBJ whole genome shotgun (WGS) entry which is preliminary data.</text>
</comment>
<sequence>MRQTGAVISKRSRAMRPAGARFGCISLAALCLALGALPLQAQAQRPVSTAERALQLQQQRERWEALPEADRKAVQDSLVWLGLYNGVTDGAFGQRTADAVAAFEKRELLQPGAVVAGPGLAVLRAAANKQKSAVGFTQIDDAATGARIGSPARLFDRKESAPGRTRLSSSRTPASLTLFAGGAADGDLPAWFARATSAAPGRKVTYKLLRPDFAVVTGDEGARRFFTRVAAGPDGLRGFTFVYPVTDAAAMDRVTIAIANSFVPFAGKPGAIPPGAASSGGQQPGQPASGAQAALRPDGAAATSQFASSPLTGTALLIGPGRALTATAAVRGCKDIRLGDATATVTASDRQSDLSLLSAAGVNPANAGPITLAPAGDGQPAGALVLAAWTADPAGKPQLSVIPGQFIETRQTGKVNAALQPGGAGALALDNTGAIVGVISGQTAAPAVAGVALAADQPLANADSVRRLLADAGVTPQAAASAGAAPEGAGAIVARWRARLAPVSCGAR</sequence>
<dbReference type="EMBL" id="JBHRYC010000023">
    <property type="protein sequence ID" value="MFC3636222.1"/>
    <property type="molecule type" value="Genomic_DNA"/>
</dbReference>
<dbReference type="SUPFAM" id="SSF50494">
    <property type="entry name" value="Trypsin-like serine proteases"/>
    <property type="match status" value="1"/>
</dbReference>
<keyword evidence="5" id="KW-1185">Reference proteome</keyword>
<feature type="domain" description="Peptidoglycan binding-like" evidence="3">
    <location>
        <begin position="69"/>
        <end position="109"/>
    </location>
</feature>